<reference evidence="2" key="1">
    <citation type="submission" date="2016-07" db="EMBL/GenBank/DDBJ databases">
        <title>Frankia sp. NRRL B-16219 Genome sequencing.</title>
        <authorList>
            <person name="Ghodhbane-Gtari F."/>
            <person name="Swanson E."/>
            <person name="Gueddou A."/>
            <person name="Louati M."/>
            <person name="Nouioui I."/>
            <person name="Hezbri K."/>
            <person name="Abebe-Akele F."/>
            <person name="Simpson S."/>
            <person name="Morris K."/>
            <person name="Thomas K."/>
            <person name="Gtari M."/>
            <person name="Tisa L.S."/>
        </authorList>
    </citation>
    <scope>NUCLEOTIDE SEQUENCE [LARGE SCALE GENOMIC DNA]</scope>
    <source>
        <strain evidence="2">NRRL B-16219</strain>
    </source>
</reference>
<sequence>MQAGSRRNDALAELSTLLTALRADARTDNSKLAARTGFRRQQISRAMLGQEIPSPDLTEAFEAALQGGGNIRRLRAEAVREKKARAIGLDPRREEETVDANRRQAFELVAAGLVAAQTYREWTTSGPDVLTLEELEDAVNAHAAVFTSVPHHQLVPAVWATWQSAHDLLRSGGGRARSQAKLTAVAGYSSYMLGRLAFNLGDPVTSRRFIRLAGDHAEQINDAVLTASVGEMISTLAFYGLRYQEAATAAQQTAELADNEYTRARIAGYEARALGALGDTDGARAALERMHSSVSDLPVQPGCSPFSAATADMFAAGVLARIGAGTEAEPLARRAVAEYDSGRAVGFEDHGGALLALAWSLTNRPRPVIDEGAALASRAVELLDARPTAATAARIVEVSAGFAGHAEVEPVRDFWDRWEARPRLAIATGDQV</sequence>
<name>A0A1S1QBW7_9ACTN</name>
<dbReference type="EMBL" id="MAXA01000169">
    <property type="protein sequence ID" value="OHV31076.1"/>
    <property type="molecule type" value="Genomic_DNA"/>
</dbReference>
<proteinExistence type="predicted"/>
<keyword evidence="2" id="KW-1185">Reference proteome</keyword>
<comment type="caution">
    <text evidence="1">The sequence shown here is derived from an EMBL/GenBank/DDBJ whole genome shotgun (WGS) entry which is preliminary data.</text>
</comment>
<evidence type="ECO:0000313" key="1">
    <source>
        <dbReference type="EMBL" id="OHV31076.1"/>
    </source>
</evidence>
<accession>A0A1S1QBW7</accession>
<organism evidence="1 2">
    <name type="scientific">Parafrankia soli</name>
    <dbReference type="NCBI Taxonomy" id="2599596"/>
    <lineage>
        <taxon>Bacteria</taxon>
        <taxon>Bacillati</taxon>
        <taxon>Actinomycetota</taxon>
        <taxon>Actinomycetes</taxon>
        <taxon>Frankiales</taxon>
        <taxon>Frankiaceae</taxon>
        <taxon>Parafrankia</taxon>
    </lineage>
</organism>
<protein>
    <recommendedName>
        <fullName evidence="3">HTH cro/C1-type domain-containing protein</fullName>
    </recommendedName>
</protein>
<gene>
    <name evidence="1" type="ORF">BBK14_16235</name>
</gene>
<dbReference type="Proteomes" id="UP000179769">
    <property type="component" value="Unassembled WGS sequence"/>
</dbReference>
<evidence type="ECO:0000313" key="2">
    <source>
        <dbReference type="Proteomes" id="UP000179769"/>
    </source>
</evidence>
<dbReference type="InterPro" id="IPR011990">
    <property type="entry name" value="TPR-like_helical_dom_sf"/>
</dbReference>
<dbReference type="SUPFAM" id="SSF48452">
    <property type="entry name" value="TPR-like"/>
    <property type="match status" value="1"/>
</dbReference>
<dbReference type="OrthoDB" id="3205854at2"/>
<evidence type="ECO:0008006" key="3">
    <source>
        <dbReference type="Google" id="ProtNLM"/>
    </source>
</evidence>
<dbReference type="AlphaFoldDB" id="A0A1S1QBW7"/>